<dbReference type="SUPFAM" id="SSF51120">
    <property type="entry name" value="beta-Roll"/>
    <property type="match status" value="1"/>
</dbReference>
<dbReference type="PROSITE" id="PS00330">
    <property type="entry name" value="HEMOLYSIN_CALCIUM"/>
    <property type="match status" value="1"/>
</dbReference>
<gene>
    <name evidence="2" type="ORF">NCTC12126_04656</name>
</gene>
<dbReference type="AlphaFoldDB" id="A0A484Z8V3"/>
<dbReference type="Pfam" id="PF00353">
    <property type="entry name" value="HemolysinCabind"/>
    <property type="match status" value="1"/>
</dbReference>
<evidence type="ECO:0000256" key="1">
    <source>
        <dbReference type="ARBA" id="ARBA00022837"/>
    </source>
</evidence>
<reference evidence="2 3" key="1">
    <citation type="submission" date="2019-03" db="EMBL/GenBank/DDBJ databases">
        <authorList>
            <consortium name="Pathogen Informatics"/>
        </authorList>
    </citation>
    <scope>NUCLEOTIDE SEQUENCE [LARGE SCALE GENOMIC DNA]</scope>
    <source>
        <strain evidence="2 3">NCTC12126</strain>
    </source>
</reference>
<dbReference type="EMBL" id="CAADIW010000055">
    <property type="protein sequence ID" value="VFS42439.1"/>
    <property type="molecule type" value="Genomic_DNA"/>
</dbReference>
<name>A0A484Z8V3_9ENTR</name>
<dbReference type="InterPro" id="IPR018511">
    <property type="entry name" value="Hemolysin-typ_Ca-bd_CS"/>
</dbReference>
<organism evidence="2 3">
    <name type="scientific">Enterobacter cancerogenus</name>
    <dbReference type="NCBI Taxonomy" id="69218"/>
    <lineage>
        <taxon>Bacteria</taxon>
        <taxon>Pseudomonadati</taxon>
        <taxon>Pseudomonadota</taxon>
        <taxon>Gammaproteobacteria</taxon>
        <taxon>Enterobacterales</taxon>
        <taxon>Enterobacteriaceae</taxon>
        <taxon>Enterobacter</taxon>
        <taxon>Enterobacter cloacae complex</taxon>
    </lineage>
</organism>
<dbReference type="GO" id="GO:0005509">
    <property type="term" value="F:calcium ion binding"/>
    <property type="evidence" value="ECO:0007669"/>
    <property type="project" value="InterPro"/>
</dbReference>
<sequence length="314" mass="34263">MAAWAGHSGQGYTDGALRIMNSEIYDLTHQNSNIIVSNLSEEYRSTTWVSDLNKSTTHVGSTFIVGTETNDLLQGGKGNDYLCGGGGDDSFKDHSGYNVIYGGAGSNSYVTECNVADFTFSHDAEGTLYFKYSTGDITRAEDIQYVNADYTLFSLFWYPLQSERDMGSNGLRVRRQQRLPRLMPTAIMLTRRTVSPFLPPAMIAGSIQGPMTAISALSVTITTWFSGYADDAIHLNGSDNTLLFYGDFGHDTVYNLSTTDSLVFMANESIADNDSYLNHLSFEGDSALLTYGDSSVTLVGVNSDMLSQMHIAVA</sequence>
<keyword evidence="2" id="KW-0378">Hydrolase</keyword>
<evidence type="ECO:0000313" key="2">
    <source>
        <dbReference type="EMBL" id="VFS42439.1"/>
    </source>
</evidence>
<dbReference type="InterPro" id="IPR011049">
    <property type="entry name" value="Serralysin-like_metalloprot_C"/>
</dbReference>
<evidence type="ECO:0000313" key="3">
    <source>
        <dbReference type="Proteomes" id="UP000351155"/>
    </source>
</evidence>
<dbReference type="GO" id="GO:0004806">
    <property type="term" value="F:triacylglycerol lipase activity"/>
    <property type="evidence" value="ECO:0007669"/>
    <property type="project" value="UniProtKB-EC"/>
</dbReference>
<dbReference type="PRINTS" id="PR00313">
    <property type="entry name" value="CABNDNGRPT"/>
</dbReference>
<dbReference type="Gene3D" id="2.150.10.10">
    <property type="entry name" value="Serralysin-like metalloprotease, C-terminal"/>
    <property type="match status" value="1"/>
</dbReference>
<proteinExistence type="predicted"/>
<dbReference type="Proteomes" id="UP000351155">
    <property type="component" value="Unassembled WGS sequence"/>
</dbReference>
<dbReference type="InterPro" id="IPR001343">
    <property type="entry name" value="Hemolysn_Ca-bd"/>
</dbReference>
<protein>
    <submittedName>
        <fullName evidence="2">Putative extracellular lipase</fullName>
        <ecNumber evidence="2">3.1.1.3</ecNumber>
    </submittedName>
</protein>
<keyword evidence="1" id="KW-0106">Calcium</keyword>
<dbReference type="EC" id="3.1.1.3" evidence="2"/>
<accession>A0A484Z8V3</accession>